<accession>A0ABT3XAF5</accession>
<dbReference type="Pfam" id="PF04471">
    <property type="entry name" value="Mrr_cat"/>
    <property type="match status" value="1"/>
</dbReference>
<keyword evidence="3" id="KW-0378">Hydrolase</keyword>
<keyword evidence="4" id="KW-1185">Reference proteome</keyword>
<dbReference type="InterPro" id="IPR011856">
    <property type="entry name" value="tRNA_endonuc-like_dom_sf"/>
</dbReference>
<keyword evidence="3" id="KW-0540">Nuclease</keyword>
<comment type="caution">
    <text evidence="3">The sequence shown here is derived from an EMBL/GenBank/DDBJ whole genome shotgun (WGS) entry which is preliminary data.</text>
</comment>
<evidence type="ECO:0000313" key="3">
    <source>
        <dbReference type="EMBL" id="MCX7571729.1"/>
    </source>
</evidence>
<dbReference type="EMBL" id="JAPMLT010000012">
    <property type="protein sequence ID" value="MCX7571729.1"/>
    <property type="molecule type" value="Genomic_DNA"/>
</dbReference>
<feature type="domain" description="Restriction endonuclease AspBHI N-terminal" evidence="2">
    <location>
        <begin position="43"/>
        <end position="224"/>
    </location>
</feature>
<dbReference type="Pfam" id="PF18062">
    <property type="entry name" value="RE_AspBHI_N"/>
    <property type="match status" value="1"/>
</dbReference>
<dbReference type="Proteomes" id="UP001208017">
    <property type="component" value="Unassembled WGS sequence"/>
</dbReference>
<dbReference type="InterPro" id="IPR041409">
    <property type="entry name" value="RE_AspBHI_N"/>
</dbReference>
<keyword evidence="3" id="KW-0255">Endonuclease</keyword>
<organism evidence="3 4">
    <name type="scientific">Tumebacillus lacus</name>
    <dbReference type="NCBI Taxonomy" id="2995335"/>
    <lineage>
        <taxon>Bacteria</taxon>
        <taxon>Bacillati</taxon>
        <taxon>Bacillota</taxon>
        <taxon>Bacilli</taxon>
        <taxon>Bacillales</taxon>
        <taxon>Alicyclobacillaceae</taxon>
        <taxon>Tumebacillus</taxon>
    </lineage>
</organism>
<sequence>MYIGQIFRYSRPYSPDPEIKDGLVNFFHETYTPNCKLPLLESGINPIGSIRTSEGERRAAILISSSPNKIGTHETPWQDFFDVDNGHIRYFGDNKRPEVRPEESQGNRILLEQFEIHNSPDPKIRKNSVPILFFERVKVDGRVKGNVQFKGFGVMERAEKVVQYDSRLGRTFSNYVFDFTVLSIVEENEKFNWDWISKRRDSSLTLEESLVYAPESWKIWIRSGSGVRERLRRRVSKLMTLKPDEQRPLVGTRERIVLDQIYAYYQKRSRFEALAAKVAGAILGKSTGQYVEGWVTPSSGDGGADFVGRLDVGSDFNRVKLIVLGQAKCEKFDSPTNGKDIARTVARLKRGWIGVYVTTSFFSQPVQREVIEDGYPLLLVNGLRLAQEVMKMAHERGFLDIKEFLKSLDFEYDSMVQARRPEEVLYL</sequence>
<name>A0ABT3XAF5_9BACL</name>
<feature type="domain" description="Restriction endonuclease type IV Mrr" evidence="1">
    <location>
        <begin position="292"/>
        <end position="387"/>
    </location>
</feature>
<protein>
    <submittedName>
        <fullName evidence="3">Restriction endonuclease</fullName>
        <ecNumber evidence="3">3.1.21.-</ecNumber>
    </submittedName>
</protein>
<proteinExistence type="predicted"/>
<dbReference type="EC" id="3.1.21.-" evidence="3"/>
<evidence type="ECO:0000313" key="4">
    <source>
        <dbReference type="Proteomes" id="UP001208017"/>
    </source>
</evidence>
<gene>
    <name evidence="3" type="ORF">OS242_17435</name>
</gene>
<dbReference type="GO" id="GO:0016787">
    <property type="term" value="F:hydrolase activity"/>
    <property type="evidence" value="ECO:0007669"/>
    <property type="project" value="UniProtKB-KW"/>
</dbReference>
<dbReference type="CDD" id="cd22335">
    <property type="entry name" value="MspjI-like"/>
    <property type="match status" value="1"/>
</dbReference>
<dbReference type="GO" id="GO:0004519">
    <property type="term" value="F:endonuclease activity"/>
    <property type="evidence" value="ECO:0007669"/>
    <property type="project" value="UniProtKB-KW"/>
</dbReference>
<dbReference type="RefSeq" id="WP_267152977.1">
    <property type="nucleotide sequence ID" value="NZ_JAPMLT010000012.1"/>
</dbReference>
<dbReference type="Gene3D" id="3.40.1350.10">
    <property type="match status" value="1"/>
</dbReference>
<dbReference type="InterPro" id="IPR007560">
    <property type="entry name" value="Restrct_endonuc_IV_Mrr"/>
</dbReference>
<evidence type="ECO:0000259" key="1">
    <source>
        <dbReference type="Pfam" id="PF04471"/>
    </source>
</evidence>
<dbReference type="Gene3D" id="2.30.280.20">
    <property type="match status" value="1"/>
</dbReference>
<reference evidence="3 4" key="1">
    <citation type="submission" date="2022-11" db="EMBL/GenBank/DDBJ databases">
        <title>Study of microbial diversity in lake waters.</title>
        <authorList>
            <person name="Zhang J."/>
        </authorList>
    </citation>
    <scope>NUCLEOTIDE SEQUENCE [LARGE SCALE GENOMIC DNA]</scope>
    <source>
        <strain evidence="3 4">DT12</strain>
    </source>
</reference>
<evidence type="ECO:0000259" key="2">
    <source>
        <dbReference type="Pfam" id="PF18062"/>
    </source>
</evidence>